<name>A0A836CFT3_9STRA</name>
<protein>
    <submittedName>
        <fullName evidence="6">Kinase-like domain-containing protein</fullName>
    </submittedName>
</protein>
<dbReference type="PROSITE" id="PS00107">
    <property type="entry name" value="PROTEIN_KINASE_ATP"/>
    <property type="match status" value="1"/>
</dbReference>
<feature type="domain" description="Protein kinase" evidence="5">
    <location>
        <begin position="1"/>
        <end position="253"/>
    </location>
</feature>
<dbReference type="InterPro" id="IPR008271">
    <property type="entry name" value="Ser/Thr_kinase_AS"/>
</dbReference>
<dbReference type="InterPro" id="IPR017441">
    <property type="entry name" value="Protein_kinase_ATP_BS"/>
</dbReference>
<gene>
    <name evidence="6" type="ORF">JKP88DRAFT_163651</name>
</gene>
<organism evidence="6 7">
    <name type="scientific">Tribonema minus</name>
    <dbReference type="NCBI Taxonomy" id="303371"/>
    <lineage>
        <taxon>Eukaryota</taxon>
        <taxon>Sar</taxon>
        <taxon>Stramenopiles</taxon>
        <taxon>Ochrophyta</taxon>
        <taxon>PX clade</taxon>
        <taxon>Xanthophyceae</taxon>
        <taxon>Tribonematales</taxon>
        <taxon>Tribonemataceae</taxon>
        <taxon>Tribonema</taxon>
    </lineage>
</organism>
<dbReference type="PANTHER" id="PTHR24346">
    <property type="entry name" value="MAP/MICROTUBULE AFFINITY-REGULATING KINASE"/>
    <property type="match status" value="1"/>
</dbReference>
<evidence type="ECO:0000256" key="3">
    <source>
        <dbReference type="PROSITE-ProRule" id="PRU10141"/>
    </source>
</evidence>
<evidence type="ECO:0000313" key="7">
    <source>
        <dbReference type="Proteomes" id="UP000664859"/>
    </source>
</evidence>
<dbReference type="OrthoDB" id="106772at2759"/>
<dbReference type="InterPro" id="IPR000719">
    <property type="entry name" value="Prot_kinase_dom"/>
</dbReference>
<dbReference type="PIRSF" id="PIRSF000654">
    <property type="entry name" value="Integrin-linked_kinase"/>
    <property type="match status" value="1"/>
</dbReference>
<dbReference type="EMBL" id="JAFCMP010000179">
    <property type="protein sequence ID" value="KAG5183969.1"/>
    <property type="molecule type" value="Genomic_DNA"/>
</dbReference>
<keyword evidence="2 3" id="KW-0067">ATP-binding</keyword>
<keyword evidence="6" id="KW-0418">Kinase</keyword>
<accession>A0A836CFT3</accession>
<dbReference type="Gene3D" id="1.10.510.10">
    <property type="entry name" value="Transferase(Phosphotransferase) domain 1"/>
    <property type="match status" value="1"/>
</dbReference>
<evidence type="ECO:0000256" key="1">
    <source>
        <dbReference type="ARBA" id="ARBA00022741"/>
    </source>
</evidence>
<dbReference type="SMART" id="SM00220">
    <property type="entry name" value="S_TKc"/>
    <property type="match status" value="1"/>
</dbReference>
<keyword evidence="7" id="KW-1185">Reference proteome</keyword>
<evidence type="ECO:0000259" key="5">
    <source>
        <dbReference type="PROSITE" id="PS50011"/>
    </source>
</evidence>
<keyword evidence="4" id="KW-0723">Serine/threonine-protein kinase</keyword>
<dbReference type="SUPFAM" id="SSF56112">
    <property type="entry name" value="Protein kinase-like (PK-like)"/>
    <property type="match status" value="1"/>
</dbReference>
<proteinExistence type="inferred from homology"/>
<dbReference type="PROSITE" id="PS00108">
    <property type="entry name" value="PROTEIN_KINASE_ST"/>
    <property type="match status" value="1"/>
</dbReference>
<dbReference type="GO" id="GO:0035556">
    <property type="term" value="P:intracellular signal transduction"/>
    <property type="evidence" value="ECO:0007669"/>
    <property type="project" value="TreeGrafter"/>
</dbReference>
<keyword evidence="1 3" id="KW-0547">Nucleotide-binding</keyword>
<comment type="similarity">
    <text evidence="4">Belongs to the protein kinase superfamily.</text>
</comment>
<keyword evidence="6" id="KW-0808">Transferase</keyword>
<evidence type="ECO:0000256" key="4">
    <source>
        <dbReference type="RuleBase" id="RU000304"/>
    </source>
</evidence>
<dbReference type="Pfam" id="PF00069">
    <property type="entry name" value="Pkinase"/>
    <property type="match status" value="1"/>
</dbReference>
<dbReference type="AlphaFoldDB" id="A0A836CFT3"/>
<dbReference type="GO" id="GO:0005737">
    <property type="term" value="C:cytoplasm"/>
    <property type="evidence" value="ECO:0007669"/>
    <property type="project" value="TreeGrafter"/>
</dbReference>
<sequence>MLGNGSSGEVVLVHETEHPEHLFAIKIISLKYIHRNHLSTQIKREISVMKSLHHDNIVRLYRVLKGGTKLYLVCEYVSGGDLYDKIANLPSLPEPLACKYFVQIVKAIQHCHDNGITHRDLKPENCMVTDDGEKIKVTDFGLSNITSQKYGDMFFTVCGTPHYASPEVLSRIQYNGPLSDIWSLGILLYVMLMGYLPFDDDLHEALRIKIKHAKFVIPRDTVSVEAEDLIRSIIIVDPTKRPSLEQILAHKWIADNSASDDEFSPRESAH</sequence>
<evidence type="ECO:0000313" key="6">
    <source>
        <dbReference type="EMBL" id="KAG5183969.1"/>
    </source>
</evidence>
<dbReference type="PANTHER" id="PTHR24346:SF30">
    <property type="entry name" value="MATERNAL EMBRYONIC LEUCINE ZIPPER KINASE"/>
    <property type="match status" value="1"/>
</dbReference>
<dbReference type="InterPro" id="IPR011009">
    <property type="entry name" value="Kinase-like_dom_sf"/>
</dbReference>
<dbReference type="PROSITE" id="PS50011">
    <property type="entry name" value="PROTEIN_KINASE_DOM"/>
    <property type="match status" value="1"/>
</dbReference>
<dbReference type="FunFam" id="1.10.510.10:FF:000571">
    <property type="entry name" value="Maternal embryonic leucine zipper kinase"/>
    <property type="match status" value="1"/>
</dbReference>
<dbReference type="GO" id="GO:0005524">
    <property type="term" value="F:ATP binding"/>
    <property type="evidence" value="ECO:0007669"/>
    <property type="project" value="UniProtKB-UniRule"/>
</dbReference>
<evidence type="ECO:0000256" key="2">
    <source>
        <dbReference type="ARBA" id="ARBA00022840"/>
    </source>
</evidence>
<dbReference type="CDD" id="cd14003">
    <property type="entry name" value="STKc_AMPK-like"/>
    <property type="match status" value="1"/>
</dbReference>
<dbReference type="Proteomes" id="UP000664859">
    <property type="component" value="Unassembled WGS sequence"/>
</dbReference>
<feature type="binding site" evidence="3">
    <location>
        <position position="26"/>
    </location>
    <ligand>
        <name>ATP</name>
        <dbReference type="ChEBI" id="CHEBI:30616"/>
    </ligand>
</feature>
<comment type="caution">
    <text evidence="6">The sequence shown here is derived from an EMBL/GenBank/DDBJ whole genome shotgun (WGS) entry which is preliminary data.</text>
</comment>
<reference evidence="6" key="1">
    <citation type="submission" date="2021-02" db="EMBL/GenBank/DDBJ databases">
        <title>First Annotated Genome of the Yellow-green Alga Tribonema minus.</title>
        <authorList>
            <person name="Mahan K.M."/>
        </authorList>
    </citation>
    <scope>NUCLEOTIDE SEQUENCE</scope>
    <source>
        <strain evidence="6">UTEX B ZZ1240</strain>
    </source>
</reference>
<dbReference type="GO" id="GO:0004674">
    <property type="term" value="F:protein serine/threonine kinase activity"/>
    <property type="evidence" value="ECO:0007669"/>
    <property type="project" value="UniProtKB-KW"/>
</dbReference>